<dbReference type="AlphaFoldDB" id="A0A7S0JD55"/>
<feature type="transmembrane region" description="Helical" evidence="6">
    <location>
        <begin position="416"/>
        <end position="435"/>
    </location>
</feature>
<dbReference type="InterPro" id="IPR004853">
    <property type="entry name" value="Sugar_P_trans_dom"/>
</dbReference>
<keyword evidence="4 6" id="KW-0472">Membrane</keyword>
<evidence type="ECO:0000256" key="6">
    <source>
        <dbReference type="SAM" id="Phobius"/>
    </source>
</evidence>
<evidence type="ECO:0000313" key="8">
    <source>
        <dbReference type="EMBL" id="CAD8548259.1"/>
    </source>
</evidence>
<feature type="transmembrane region" description="Helical" evidence="6">
    <location>
        <begin position="105"/>
        <end position="125"/>
    </location>
</feature>
<reference evidence="8" key="1">
    <citation type="submission" date="2021-01" db="EMBL/GenBank/DDBJ databases">
        <authorList>
            <person name="Corre E."/>
            <person name="Pelletier E."/>
            <person name="Niang G."/>
            <person name="Scheremetjew M."/>
            <person name="Finn R."/>
            <person name="Kale V."/>
            <person name="Holt S."/>
            <person name="Cochrane G."/>
            <person name="Meng A."/>
            <person name="Brown T."/>
            <person name="Cohen L."/>
        </authorList>
    </citation>
    <scope>NUCLEOTIDE SEQUENCE</scope>
    <source>
        <strain evidence="8">RCC1130</strain>
    </source>
</reference>
<comment type="subcellular location">
    <subcellularLocation>
        <location evidence="1">Membrane</location>
        <topology evidence="1">Multi-pass membrane protein</topology>
    </subcellularLocation>
</comment>
<accession>A0A7S0JD55</accession>
<feature type="transmembrane region" description="Helical" evidence="6">
    <location>
        <begin position="359"/>
        <end position="378"/>
    </location>
</feature>
<evidence type="ECO:0000256" key="2">
    <source>
        <dbReference type="ARBA" id="ARBA00022692"/>
    </source>
</evidence>
<evidence type="ECO:0000259" key="7">
    <source>
        <dbReference type="Pfam" id="PF03151"/>
    </source>
</evidence>
<feature type="domain" description="Sugar phosphate transporter" evidence="7">
    <location>
        <begin position="17"/>
        <end position="156"/>
    </location>
</feature>
<protein>
    <recommendedName>
        <fullName evidence="7">Sugar phosphate transporter domain-containing protein</fullName>
    </recommendedName>
</protein>
<feature type="region of interest" description="Disordered" evidence="5">
    <location>
        <begin position="441"/>
        <end position="466"/>
    </location>
</feature>
<feature type="transmembrane region" description="Helical" evidence="6">
    <location>
        <begin position="12"/>
        <end position="31"/>
    </location>
</feature>
<sequence length="466" mass="50038">MPELQDVESAWYTTLPLLACIVSWYATSISLTLFNKWLFTIYGLSFPLLITTLHMAIKIPVAYASMRCYRLPPAAFNGIRGMVCHVMPLGVTTAGDIAFSNMSLLYITVTYYTIFKSSVPLWILLFSTCLGLQRCRIELLLVVLCIAAGIALASVNDDAADEELADAAMAEAEQAHIEMGEVERPHGGRRAGRRVGDGHLQLLGRLLVEGEDIHDATSMLTGGLLVLSACACAGFRWACTQLLLSPQAVDHGQLEAHAHLPLRAMVAHERRLCSDSPASEAITADEADAQCLVSDGSEGGSAERHGLQKDSSALVGTHPVTLLFYFSPFGVAVLAPVALYAESGRLAAYLGARSWEQAFMVFALASAGGVLSFALLLLELRIVRLSSGLTLSIAGIFKEVLTVACSALFLHDKLTLFNMAGFVMCLAGIGVYNHMQWSQPQGATRSQGGPLPDSDARFGPLTATQE</sequence>
<feature type="transmembrane region" description="Helical" evidence="6">
    <location>
        <begin position="322"/>
        <end position="339"/>
    </location>
</feature>
<feature type="transmembrane region" description="Helical" evidence="6">
    <location>
        <begin position="137"/>
        <end position="155"/>
    </location>
</feature>
<dbReference type="InterPro" id="IPR050186">
    <property type="entry name" value="TPT_transporter"/>
</dbReference>
<feature type="transmembrane region" description="Helical" evidence="6">
    <location>
        <begin position="390"/>
        <end position="410"/>
    </location>
</feature>
<keyword evidence="2 6" id="KW-0812">Transmembrane</keyword>
<name>A0A7S0JD55_9EUKA</name>
<evidence type="ECO:0000256" key="5">
    <source>
        <dbReference type="SAM" id="MobiDB-lite"/>
    </source>
</evidence>
<feature type="domain" description="Sugar phosphate transporter" evidence="7">
    <location>
        <begin position="318"/>
        <end position="433"/>
    </location>
</feature>
<keyword evidence="3 6" id="KW-1133">Transmembrane helix</keyword>
<feature type="transmembrane region" description="Helical" evidence="6">
    <location>
        <begin position="37"/>
        <end position="57"/>
    </location>
</feature>
<proteinExistence type="predicted"/>
<dbReference type="PANTHER" id="PTHR11132">
    <property type="entry name" value="SOLUTE CARRIER FAMILY 35"/>
    <property type="match status" value="1"/>
</dbReference>
<evidence type="ECO:0000256" key="1">
    <source>
        <dbReference type="ARBA" id="ARBA00004141"/>
    </source>
</evidence>
<dbReference type="EMBL" id="HBER01046964">
    <property type="protein sequence ID" value="CAD8548259.1"/>
    <property type="molecule type" value="Transcribed_RNA"/>
</dbReference>
<gene>
    <name evidence="8" type="ORF">CLEP1334_LOCUS23549</name>
</gene>
<organism evidence="8">
    <name type="scientific">Calcidiscus leptoporus</name>
    <dbReference type="NCBI Taxonomy" id="127549"/>
    <lineage>
        <taxon>Eukaryota</taxon>
        <taxon>Haptista</taxon>
        <taxon>Haptophyta</taxon>
        <taxon>Prymnesiophyceae</taxon>
        <taxon>Coccolithales</taxon>
        <taxon>Calcidiscaceae</taxon>
        <taxon>Calcidiscus</taxon>
    </lineage>
</organism>
<dbReference type="Pfam" id="PF03151">
    <property type="entry name" value="TPT"/>
    <property type="match status" value="2"/>
</dbReference>
<evidence type="ECO:0000256" key="4">
    <source>
        <dbReference type="ARBA" id="ARBA00023136"/>
    </source>
</evidence>
<dbReference type="GO" id="GO:0016020">
    <property type="term" value="C:membrane"/>
    <property type="evidence" value="ECO:0007669"/>
    <property type="project" value="UniProtKB-SubCell"/>
</dbReference>
<evidence type="ECO:0000256" key="3">
    <source>
        <dbReference type="ARBA" id="ARBA00022989"/>
    </source>
</evidence>
<feature type="transmembrane region" description="Helical" evidence="6">
    <location>
        <begin position="216"/>
        <end position="238"/>
    </location>
</feature>